<evidence type="ECO:0000313" key="3">
    <source>
        <dbReference type="Proteomes" id="UP000298652"/>
    </source>
</evidence>
<keyword evidence="1" id="KW-0472">Membrane</keyword>
<sequence>MLPLCRELELTPEIVSWTLPAIAKPAALVAQLALLLHRFPLYIFGLWSYIAPSALFLLSVILYLFQLFYRFDSFYCLAFGVPMPCYDLHFLELTNNIYTHDILFINFQIFSGV</sequence>
<keyword evidence="3" id="KW-1185">Reference proteome</keyword>
<dbReference type="AlphaFoldDB" id="A0A4U6VSQ7"/>
<reference evidence="2" key="1">
    <citation type="submission" date="2019-03" db="EMBL/GenBank/DDBJ databases">
        <title>WGS assembly of Setaria viridis.</title>
        <authorList>
            <person name="Huang P."/>
            <person name="Jenkins J."/>
            <person name="Grimwood J."/>
            <person name="Barry K."/>
            <person name="Healey A."/>
            <person name="Mamidi S."/>
            <person name="Sreedasyam A."/>
            <person name="Shu S."/>
            <person name="Feldman M."/>
            <person name="Wu J."/>
            <person name="Yu Y."/>
            <person name="Chen C."/>
            <person name="Johnson J."/>
            <person name="Rokhsar D."/>
            <person name="Baxter I."/>
            <person name="Schmutz J."/>
            <person name="Brutnell T."/>
            <person name="Kellogg E."/>
        </authorList>
    </citation>
    <scope>NUCLEOTIDE SEQUENCE [LARGE SCALE GENOMIC DNA]</scope>
</reference>
<feature type="transmembrane region" description="Helical" evidence="1">
    <location>
        <begin position="41"/>
        <end position="65"/>
    </location>
</feature>
<organism evidence="2 3">
    <name type="scientific">Setaria viridis</name>
    <name type="common">Green bristlegrass</name>
    <name type="synonym">Setaria italica subsp. viridis</name>
    <dbReference type="NCBI Taxonomy" id="4556"/>
    <lineage>
        <taxon>Eukaryota</taxon>
        <taxon>Viridiplantae</taxon>
        <taxon>Streptophyta</taxon>
        <taxon>Embryophyta</taxon>
        <taxon>Tracheophyta</taxon>
        <taxon>Spermatophyta</taxon>
        <taxon>Magnoliopsida</taxon>
        <taxon>Liliopsida</taxon>
        <taxon>Poales</taxon>
        <taxon>Poaceae</taxon>
        <taxon>PACMAD clade</taxon>
        <taxon>Panicoideae</taxon>
        <taxon>Panicodae</taxon>
        <taxon>Paniceae</taxon>
        <taxon>Cenchrinae</taxon>
        <taxon>Setaria</taxon>
    </lineage>
</organism>
<proteinExistence type="predicted"/>
<evidence type="ECO:0000256" key="1">
    <source>
        <dbReference type="SAM" id="Phobius"/>
    </source>
</evidence>
<protein>
    <submittedName>
        <fullName evidence="2">Uncharacterized protein</fullName>
    </submittedName>
</protein>
<name>A0A4U6VSQ7_SETVI</name>
<dbReference type="Gramene" id="TKW32920">
    <property type="protein sequence ID" value="TKW32920"/>
    <property type="gene ID" value="SEVIR_2G198400v2"/>
</dbReference>
<evidence type="ECO:0000313" key="2">
    <source>
        <dbReference type="EMBL" id="TKW32920.1"/>
    </source>
</evidence>
<keyword evidence="1" id="KW-0812">Transmembrane</keyword>
<dbReference type="Proteomes" id="UP000298652">
    <property type="component" value="Chromosome 2"/>
</dbReference>
<gene>
    <name evidence="2" type="ORF">SEVIR_2G198400v2</name>
</gene>
<dbReference type="EMBL" id="CM016553">
    <property type="protein sequence ID" value="TKW32920.1"/>
    <property type="molecule type" value="Genomic_DNA"/>
</dbReference>
<accession>A0A4U6VSQ7</accession>
<keyword evidence="1" id="KW-1133">Transmembrane helix</keyword>